<accession>A0A7G9T7Y9</accession>
<evidence type="ECO:0000313" key="2">
    <source>
        <dbReference type="EMBL" id="QNN76214.1"/>
    </source>
</evidence>
<dbReference type="EMBL" id="CP060731">
    <property type="protein sequence ID" value="QNN76214.1"/>
    <property type="molecule type" value="Genomic_DNA"/>
</dbReference>
<dbReference type="InterPro" id="IPR007523">
    <property type="entry name" value="NDUFAF3/AAMDC"/>
</dbReference>
<dbReference type="Gene3D" id="3.40.1230.10">
    <property type="entry name" value="MTH938-like"/>
    <property type="match status" value="1"/>
</dbReference>
<proteinExistence type="predicted"/>
<organism evidence="2 4">
    <name type="scientific">Pseudoxanthomonas mexicana</name>
    <dbReference type="NCBI Taxonomy" id="128785"/>
    <lineage>
        <taxon>Bacteria</taxon>
        <taxon>Pseudomonadati</taxon>
        <taxon>Pseudomonadota</taxon>
        <taxon>Gammaproteobacteria</taxon>
        <taxon>Lysobacterales</taxon>
        <taxon>Lysobacteraceae</taxon>
        <taxon>Pseudoxanthomonas</taxon>
    </lineage>
</organism>
<name>A0A7G9T7Y9_PSEMX</name>
<dbReference type="Proteomes" id="UP000515838">
    <property type="component" value="Chromosome"/>
</dbReference>
<dbReference type="InterPro" id="IPR036748">
    <property type="entry name" value="MTH938-like_sf"/>
</dbReference>
<dbReference type="CDD" id="cd05560">
    <property type="entry name" value="Xcc1710_like"/>
    <property type="match status" value="1"/>
</dbReference>
<evidence type="ECO:0000313" key="3">
    <source>
        <dbReference type="Proteomes" id="UP000515506"/>
    </source>
</evidence>
<sequence length="125" mass="13352">MQLSHELPDYAFTLRSADGRHARVNDLTLTDSFILSPQQLVENWPVRDSAALTADDLAPLLALQPEVVLLGTGERQVFPPAAVMAACLRQGVGLEVMTNAAAARTFNVLAGESRRVVAGFLLAPG</sequence>
<dbReference type="PANTHER" id="PTHR21192:SF2">
    <property type="entry name" value="NADH DEHYDROGENASE [UBIQUINONE] 1 ALPHA SUBCOMPLEX ASSEMBLY FACTOR 3"/>
    <property type="match status" value="1"/>
</dbReference>
<evidence type="ECO:0000313" key="1">
    <source>
        <dbReference type="EMBL" id="QND80352.1"/>
    </source>
</evidence>
<dbReference type="PANTHER" id="PTHR21192">
    <property type="entry name" value="NUCLEAR PROTEIN E3-3"/>
    <property type="match status" value="1"/>
</dbReference>
<dbReference type="EMBL" id="CP060028">
    <property type="protein sequence ID" value="QND80352.1"/>
    <property type="molecule type" value="Genomic_DNA"/>
</dbReference>
<protein>
    <submittedName>
        <fullName evidence="2">Mth938-like domain-containing protein</fullName>
    </submittedName>
</protein>
<gene>
    <name evidence="1" type="ORF">H4W19_00600</name>
    <name evidence="2" type="ORF">IAE60_09510</name>
</gene>
<keyword evidence="3" id="KW-1185">Reference proteome</keyword>
<dbReference type="RefSeq" id="WP_185895592.1">
    <property type="nucleotide sequence ID" value="NZ_CP060028.1"/>
</dbReference>
<dbReference type="AlphaFoldDB" id="A0A7G9T7Y9"/>
<reference evidence="2 4" key="1">
    <citation type="submission" date="2020-08" db="EMBL/GenBank/DDBJ databases">
        <title>Streptomycin Non-resistant strain, P. mexicana.</title>
        <authorList>
            <person name="Ganesh-Kumar S."/>
            <person name="Zhe T."/>
            <person name="Yu Z."/>
            <person name="Min Y."/>
        </authorList>
    </citation>
    <scope>NUCLEOTIDE SEQUENCE [LARGE SCALE GENOMIC DNA]</scope>
    <source>
        <strain evidence="2 4">GTZY2</strain>
    </source>
</reference>
<dbReference type="GeneID" id="81471204"/>
<dbReference type="SUPFAM" id="SSF64076">
    <property type="entry name" value="MTH938-like"/>
    <property type="match status" value="1"/>
</dbReference>
<dbReference type="Pfam" id="PF04430">
    <property type="entry name" value="DUF498"/>
    <property type="match status" value="1"/>
</dbReference>
<dbReference type="Proteomes" id="UP000515506">
    <property type="component" value="Chromosome"/>
</dbReference>
<evidence type="ECO:0000313" key="4">
    <source>
        <dbReference type="Proteomes" id="UP000515838"/>
    </source>
</evidence>
<reference evidence="1 3" key="2">
    <citation type="submission" date="2020-08" db="EMBL/GenBank/DDBJ databases">
        <title>Streptomycin resistant and MDR strain, P. mexicana.</title>
        <authorList>
            <person name="Ganesh-kumar S."/>
            <person name="Zhe T."/>
            <person name="Yu Z."/>
            <person name="Min Y."/>
        </authorList>
    </citation>
    <scope>NUCLEOTIDE SEQUENCE [LARGE SCALE GENOMIC DNA]</scope>
    <source>
        <strain evidence="1 3">GTZY</strain>
    </source>
</reference>